<evidence type="ECO:0000313" key="2">
    <source>
        <dbReference type="EMBL" id="CAG7688161.1"/>
    </source>
</evidence>
<keyword evidence="1" id="KW-0812">Transmembrane</keyword>
<feature type="transmembrane region" description="Helical" evidence="1">
    <location>
        <begin position="44"/>
        <end position="66"/>
    </location>
</feature>
<sequence length="72" mass="8280">HWVARNYDRLRDERHKANNSATTYTFSEDPDGPKALALEEFTGLFYLFMAGIVLAISAIFIEILILKKMPTF</sequence>
<keyword evidence="1" id="KW-0472">Membrane</keyword>
<comment type="caution">
    <text evidence="2">The sequence shown here is derived from an EMBL/GenBank/DDBJ whole genome shotgun (WGS) entry which is preliminary data.</text>
</comment>
<dbReference type="AlphaFoldDB" id="A0A8J2J6S9"/>
<keyword evidence="3" id="KW-1185">Reference proteome</keyword>
<protein>
    <submittedName>
        <fullName evidence="2">Uncharacterized protein</fullName>
    </submittedName>
</protein>
<keyword evidence="1" id="KW-1133">Transmembrane helix</keyword>
<name>A0A8J2J6S9_9HEXA</name>
<gene>
    <name evidence="2" type="ORF">AFUS01_LOCUS3333</name>
</gene>
<dbReference type="EMBL" id="CAJVCH010020027">
    <property type="protein sequence ID" value="CAG7688161.1"/>
    <property type="molecule type" value="Genomic_DNA"/>
</dbReference>
<organism evidence="2 3">
    <name type="scientific">Allacma fusca</name>
    <dbReference type="NCBI Taxonomy" id="39272"/>
    <lineage>
        <taxon>Eukaryota</taxon>
        <taxon>Metazoa</taxon>
        <taxon>Ecdysozoa</taxon>
        <taxon>Arthropoda</taxon>
        <taxon>Hexapoda</taxon>
        <taxon>Collembola</taxon>
        <taxon>Symphypleona</taxon>
        <taxon>Sminthuridae</taxon>
        <taxon>Allacma</taxon>
    </lineage>
</organism>
<feature type="non-terminal residue" evidence="2">
    <location>
        <position position="1"/>
    </location>
</feature>
<reference evidence="2" key="1">
    <citation type="submission" date="2021-06" db="EMBL/GenBank/DDBJ databases">
        <authorList>
            <person name="Hodson N. C."/>
            <person name="Mongue J. A."/>
            <person name="Jaron S. K."/>
        </authorList>
    </citation>
    <scope>NUCLEOTIDE SEQUENCE</scope>
</reference>
<evidence type="ECO:0000256" key="1">
    <source>
        <dbReference type="SAM" id="Phobius"/>
    </source>
</evidence>
<proteinExistence type="predicted"/>
<evidence type="ECO:0000313" key="3">
    <source>
        <dbReference type="Proteomes" id="UP000708208"/>
    </source>
</evidence>
<dbReference type="Proteomes" id="UP000708208">
    <property type="component" value="Unassembled WGS sequence"/>
</dbReference>
<accession>A0A8J2J6S9</accession>